<keyword evidence="2 8" id="KW-1003">Cell membrane</keyword>
<dbReference type="Pfam" id="PF03799">
    <property type="entry name" value="FtsQ_DivIB_C"/>
    <property type="match status" value="1"/>
</dbReference>
<organism evidence="10 11">
    <name type="scientific">Jeotgalibacillus soli</name>
    <dbReference type="NCBI Taxonomy" id="889306"/>
    <lineage>
        <taxon>Bacteria</taxon>
        <taxon>Bacillati</taxon>
        <taxon>Bacillota</taxon>
        <taxon>Bacilli</taxon>
        <taxon>Bacillales</taxon>
        <taxon>Caryophanaceae</taxon>
        <taxon>Jeotgalibacillus</taxon>
    </lineage>
</organism>
<dbReference type="PANTHER" id="PTHR37820">
    <property type="entry name" value="CELL DIVISION PROTEIN DIVIB"/>
    <property type="match status" value="1"/>
</dbReference>
<comment type="function">
    <text evidence="8">Cell division protein that may be involved in stabilizing or promoting the assembly of the division complex.</text>
</comment>
<dbReference type="Proteomes" id="UP000031938">
    <property type="component" value="Unassembled WGS sequence"/>
</dbReference>
<dbReference type="STRING" id="889306.KP78_23410"/>
<comment type="caution">
    <text evidence="10">The sequence shown here is derived from an EMBL/GenBank/DDBJ whole genome shotgun (WGS) entry which is preliminary data.</text>
</comment>
<gene>
    <name evidence="8" type="primary">divIB</name>
    <name evidence="10" type="ORF">KP78_23410</name>
</gene>
<dbReference type="GO" id="GO:0032153">
    <property type="term" value="C:cell division site"/>
    <property type="evidence" value="ECO:0007669"/>
    <property type="project" value="UniProtKB-UniRule"/>
</dbReference>
<dbReference type="OrthoDB" id="1819027at2"/>
<dbReference type="EMBL" id="JXRP01000018">
    <property type="protein sequence ID" value="KIL44797.1"/>
    <property type="molecule type" value="Genomic_DNA"/>
</dbReference>
<dbReference type="Gene3D" id="3.40.50.10960">
    <property type="match status" value="1"/>
</dbReference>
<protein>
    <recommendedName>
        <fullName evidence="8">Cell division protein DivIB</fullName>
    </recommendedName>
</protein>
<dbReference type="HAMAP" id="MF_00912">
    <property type="entry name" value="DivIB"/>
    <property type="match status" value="1"/>
</dbReference>
<evidence type="ECO:0000256" key="2">
    <source>
        <dbReference type="ARBA" id="ARBA00022475"/>
    </source>
</evidence>
<dbReference type="InterPro" id="IPR013685">
    <property type="entry name" value="POTRA_FtsQ_type"/>
</dbReference>
<sequence>MGRQPVVSLEDRVPQLKERRKKRANRRLIFVVLLFVLLILIILYFQSPYSKIQTIEVEGSNLMQSNVIIDSSRINEGDSYWGTDANRAEESIMNLSEVKKAVVEKKFPTTLMIQIEEYKQVAYIRHDQQFIPLLENGASSLPVAANEISAHAPLLIGFPPEGMLENMTKQLAELPSEVQESISEIHYTPTETDQSHITAYMNDGFEVSALISTFADKMVHYPSIVSQLDPDVKGVIDLEVGSYFRAYETMGGAEEEESNEIETEG</sequence>
<dbReference type="PROSITE" id="PS51779">
    <property type="entry name" value="POTRA"/>
    <property type="match status" value="1"/>
</dbReference>
<dbReference type="PATRIC" id="fig|889306.3.peg.2354"/>
<evidence type="ECO:0000256" key="6">
    <source>
        <dbReference type="ARBA" id="ARBA00023136"/>
    </source>
</evidence>
<evidence type="ECO:0000259" key="9">
    <source>
        <dbReference type="PROSITE" id="PS51779"/>
    </source>
</evidence>
<keyword evidence="4 8" id="KW-0812">Transmembrane</keyword>
<comment type="subcellular location">
    <subcellularLocation>
        <location evidence="8">Cell membrane</location>
        <topology evidence="8">Single-pass type II membrane protein</topology>
    </subcellularLocation>
    <subcellularLocation>
        <location evidence="1">Membrane</location>
    </subcellularLocation>
    <text evidence="8">Localizes to the division septum.</text>
</comment>
<evidence type="ECO:0000256" key="3">
    <source>
        <dbReference type="ARBA" id="ARBA00022618"/>
    </source>
</evidence>
<comment type="similarity">
    <text evidence="8">Belongs to the FtsQ/DivIB family. DivIB subfamily.</text>
</comment>
<evidence type="ECO:0000256" key="5">
    <source>
        <dbReference type="ARBA" id="ARBA00022989"/>
    </source>
</evidence>
<keyword evidence="3 8" id="KW-0132">Cell division</keyword>
<dbReference type="Pfam" id="PF08478">
    <property type="entry name" value="POTRA_1"/>
    <property type="match status" value="1"/>
</dbReference>
<keyword evidence="5 8" id="KW-1133">Transmembrane helix</keyword>
<dbReference type="GO" id="GO:0043093">
    <property type="term" value="P:FtsZ-dependent cytokinesis"/>
    <property type="evidence" value="ECO:0007669"/>
    <property type="project" value="UniProtKB-UniRule"/>
</dbReference>
<name>A0A0C2V764_9BACL</name>
<evidence type="ECO:0000256" key="4">
    <source>
        <dbReference type="ARBA" id="ARBA00022692"/>
    </source>
</evidence>
<evidence type="ECO:0000313" key="11">
    <source>
        <dbReference type="Proteomes" id="UP000031938"/>
    </source>
</evidence>
<evidence type="ECO:0000256" key="1">
    <source>
        <dbReference type="ARBA" id="ARBA00004370"/>
    </source>
</evidence>
<dbReference type="AlphaFoldDB" id="A0A0C2V764"/>
<dbReference type="InterPro" id="IPR034746">
    <property type="entry name" value="POTRA"/>
</dbReference>
<evidence type="ECO:0000256" key="7">
    <source>
        <dbReference type="ARBA" id="ARBA00023306"/>
    </source>
</evidence>
<dbReference type="GO" id="GO:0005886">
    <property type="term" value="C:plasma membrane"/>
    <property type="evidence" value="ECO:0007669"/>
    <property type="project" value="UniProtKB-SubCell"/>
</dbReference>
<evidence type="ECO:0000256" key="8">
    <source>
        <dbReference type="HAMAP-Rule" id="MF_00912"/>
    </source>
</evidence>
<dbReference type="InterPro" id="IPR050487">
    <property type="entry name" value="FtsQ_DivIB"/>
</dbReference>
<reference evidence="10 11" key="1">
    <citation type="submission" date="2015-01" db="EMBL/GenBank/DDBJ databases">
        <title>Genome sequencing of Jeotgalibacillus soli.</title>
        <authorList>
            <person name="Goh K.M."/>
            <person name="Chan K.-G."/>
            <person name="Yaakop A.S."/>
            <person name="Ee R."/>
            <person name="Gan H.M."/>
            <person name="Chan C.S."/>
        </authorList>
    </citation>
    <scope>NUCLEOTIDE SEQUENCE [LARGE SCALE GENOMIC DNA]</scope>
    <source>
        <strain evidence="10 11">P9</strain>
    </source>
</reference>
<keyword evidence="6 8" id="KW-0472">Membrane</keyword>
<dbReference type="InterPro" id="IPR026580">
    <property type="entry name" value="DivIB"/>
</dbReference>
<keyword evidence="11" id="KW-1185">Reference proteome</keyword>
<dbReference type="InterPro" id="IPR005548">
    <property type="entry name" value="Cell_div_FtsQ/DivIB_C"/>
</dbReference>
<accession>A0A0C2V764</accession>
<dbReference type="PANTHER" id="PTHR37820:SF1">
    <property type="entry name" value="CELL DIVISION PROTEIN FTSQ"/>
    <property type="match status" value="1"/>
</dbReference>
<dbReference type="Gene3D" id="3.10.20.310">
    <property type="entry name" value="membrane protein fhac"/>
    <property type="match status" value="1"/>
</dbReference>
<evidence type="ECO:0000313" key="10">
    <source>
        <dbReference type="EMBL" id="KIL44797.1"/>
    </source>
</evidence>
<feature type="transmembrane region" description="Helical" evidence="8">
    <location>
        <begin position="28"/>
        <end position="45"/>
    </location>
</feature>
<feature type="domain" description="POTRA" evidence="9">
    <location>
        <begin position="50"/>
        <end position="118"/>
    </location>
</feature>
<keyword evidence="7 8" id="KW-0131">Cell cycle</keyword>
<proteinExistence type="inferred from homology"/>